<evidence type="ECO:0000256" key="6">
    <source>
        <dbReference type="ARBA" id="ARBA00022683"/>
    </source>
</evidence>
<evidence type="ECO:0000256" key="3">
    <source>
        <dbReference type="ARBA" id="ARBA00022490"/>
    </source>
</evidence>
<dbReference type="PROSITE" id="PS51101">
    <property type="entry name" value="PTS_EIIB_TYPE_4"/>
    <property type="match status" value="1"/>
</dbReference>
<comment type="subcellular location">
    <subcellularLocation>
        <location evidence="1">Cytoplasm</location>
    </subcellularLocation>
</comment>
<evidence type="ECO:0000313" key="9">
    <source>
        <dbReference type="EMBL" id="HJA78954.1"/>
    </source>
</evidence>
<evidence type="ECO:0000313" key="10">
    <source>
        <dbReference type="Proteomes" id="UP000823821"/>
    </source>
</evidence>
<keyword evidence="4 9" id="KW-0762">Sugar transport</keyword>
<dbReference type="Gene3D" id="3.40.35.10">
    <property type="entry name" value="Phosphotransferase system, sorbose subfamily IIB component"/>
    <property type="match status" value="1"/>
</dbReference>
<comment type="caution">
    <text evidence="9">The sequence shown here is derived from an EMBL/GenBank/DDBJ whole genome shotgun (WGS) entry which is preliminary data.</text>
</comment>
<organism evidence="9 10">
    <name type="scientific">Candidatus Desulfovibrio intestinavium</name>
    <dbReference type="NCBI Taxonomy" id="2838534"/>
    <lineage>
        <taxon>Bacteria</taxon>
        <taxon>Pseudomonadati</taxon>
        <taxon>Thermodesulfobacteriota</taxon>
        <taxon>Desulfovibrionia</taxon>
        <taxon>Desulfovibrionales</taxon>
        <taxon>Desulfovibrionaceae</taxon>
        <taxon>Desulfovibrio</taxon>
    </lineage>
</organism>
<dbReference type="GO" id="GO:0008982">
    <property type="term" value="F:protein-N(PI)-phosphohistidine-sugar phosphotransferase activity"/>
    <property type="evidence" value="ECO:0007669"/>
    <property type="project" value="InterPro"/>
</dbReference>
<name>A0A9D2HNC1_9BACT</name>
<evidence type="ECO:0000256" key="1">
    <source>
        <dbReference type="ARBA" id="ARBA00004496"/>
    </source>
</evidence>
<dbReference type="InterPro" id="IPR036667">
    <property type="entry name" value="PTS_IIB_sorbose-sp_sf"/>
</dbReference>
<keyword evidence="5" id="KW-0808">Transferase</keyword>
<dbReference type="InterPro" id="IPR004720">
    <property type="entry name" value="PTS_IIB_sorbose-sp"/>
</dbReference>
<dbReference type="GO" id="GO:0009401">
    <property type="term" value="P:phosphoenolpyruvate-dependent sugar phosphotransferase system"/>
    <property type="evidence" value="ECO:0007669"/>
    <property type="project" value="UniProtKB-KW"/>
</dbReference>
<keyword evidence="3" id="KW-0963">Cytoplasm</keyword>
<evidence type="ECO:0000256" key="2">
    <source>
        <dbReference type="ARBA" id="ARBA00022448"/>
    </source>
</evidence>
<evidence type="ECO:0000256" key="7">
    <source>
        <dbReference type="ARBA" id="ARBA00022777"/>
    </source>
</evidence>
<reference evidence="9" key="1">
    <citation type="journal article" date="2021" name="PeerJ">
        <title>Extensive microbial diversity within the chicken gut microbiome revealed by metagenomics and culture.</title>
        <authorList>
            <person name="Gilroy R."/>
            <person name="Ravi A."/>
            <person name="Getino M."/>
            <person name="Pursley I."/>
            <person name="Horton D.L."/>
            <person name="Alikhan N.F."/>
            <person name="Baker D."/>
            <person name="Gharbi K."/>
            <person name="Hall N."/>
            <person name="Watson M."/>
            <person name="Adriaenssens E.M."/>
            <person name="Foster-Nyarko E."/>
            <person name="Jarju S."/>
            <person name="Secka A."/>
            <person name="Antonio M."/>
            <person name="Oren A."/>
            <person name="Chaudhuri R.R."/>
            <person name="La Ragione R."/>
            <person name="Hildebrand F."/>
            <person name="Pallen M.J."/>
        </authorList>
    </citation>
    <scope>NUCLEOTIDE SEQUENCE</scope>
    <source>
        <strain evidence="9">5032</strain>
    </source>
</reference>
<keyword evidence="6" id="KW-0598">Phosphotransferase system</keyword>
<evidence type="ECO:0000256" key="5">
    <source>
        <dbReference type="ARBA" id="ARBA00022679"/>
    </source>
</evidence>
<reference evidence="9" key="2">
    <citation type="submission" date="2021-04" db="EMBL/GenBank/DDBJ databases">
        <authorList>
            <person name="Gilroy R."/>
        </authorList>
    </citation>
    <scope>NUCLEOTIDE SEQUENCE</scope>
    <source>
        <strain evidence="9">5032</strain>
    </source>
</reference>
<evidence type="ECO:0000256" key="4">
    <source>
        <dbReference type="ARBA" id="ARBA00022597"/>
    </source>
</evidence>
<feature type="domain" description="PTS EIIB type-4" evidence="8">
    <location>
        <begin position="1"/>
        <end position="153"/>
    </location>
</feature>
<dbReference type="GO" id="GO:0016301">
    <property type="term" value="F:kinase activity"/>
    <property type="evidence" value="ECO:0007669"/>
    <property type="project" value="UniProtKB-KW"/>
</dbReference>
<keyword evidence="2" id="KW-0813">Transport</keyword>
<sequence length="153" mass="17223">MTWFRVDNRLVHGQVIEGWLPYVAAKHLVVANDVMARDDLRQQITLLAVPQSVETYFVTLDALADTLRACGDSTFVLFEDCKDARQASDTGVVMKSLNIGNLHYGPGKKQLLPHVAVSEQDSEDLRTLLARRVQLDFRCVPSEKVRDSIEQLL</sequence>
<dbReference type="EMBL" id="DWZD01000034">
    <property type="protein sequence ID" value="HJA78954.1"/>
    <property type="molecule type" value="Genomic_DNA"/>
</dbReference>
<keyword evidence="7" id="KW-0418">Kinase</keyword>
<dbReference type="AlphaFoldDB" id="A0A9D2HNC1"/>
<evidence type="ECO:0000259" key="8">
    <source>
        <dbReference type="PROSITE" id="PS51101"/>
    </source>
</evidence>
<accession>A0A9D2HNC1</accession>
<dbReference type="Pfam" id="PF03830">
    <property type="entry name" value="PTSIIB_sorb"/>
    <property type="match status" value="1"/>
</dbReference>
<dbReference type="GO" id="GO:0005737">
    <property type="term" value="C:cytoplasm"/>
    <property type="evidence" value="ECO:0007669"/>
    <property type="project" value="UniProtKB-SubCell"/>
</dbReference>
<dbReference type="Proteomes" id="UP000823821">
    <property type="component" value="Unassembled WGS sequence"/>
</dbReference>
<gene>
    <name evidence="9" type="ORF">H9784_05200</name>
</gene>
<protein>
    <submittedName>
        <fullName evidence="9">PTS sugar transporter subunit IIB</fullName>
    </submittedName>
</protein>
<proteinExistence type="predicted"/>
<dbReference type="SUPFAM" id="SSF52728">
    <property type="entry name" value="PTS IIb component"/>
    <property type="match status" value="1"/>
</dbReference>